<dbReference type="AlphaFoldDB" id="A0A517MWY7"/>
<name>A0A517MWY7_9BACT</name>
<evidence type="ECO:0000313" key="1">
    <source>
        <dbReference type="EMBL" id="QDS99327.1"/>
    </source>
</evidence>
<reference evidence="1 2" key="1">
    <citation type="submission" date="2019-02" db="EMBL/GenBank/DDBJ databases">
        <title>Deep-cultivation of Planctomycetes and their phenomic and genomic characterization uncovers novel biology.</title>
        <authorList>
            <person name="Wiegand S."/>
            <person name="Jogler M."/>
            <person name="Boedeker C."/>
            <person name="Pinto D."/>
            <person name="Vollmers J."/>
            <person name="Rivas-Marin E."/>
            <person name="Kohn T."/>
            <person name="Peeters S.H."/>
            <person name="Heuer A."/>
            <person name="Rast P."/>
            <person name="Oberbeckmann S."/>
            <person name="Bunk B."/>
            <person name="Jeske O."/>
            <person name="Meyerdierks A."/>
            <person name="Storesund J.E."/>
            <person name="Kallscheuer N."/>
            <person name="Luecker S."/>
            <person name="Lage O.M."/>
            <person name="Pohl T."/>
            <person name="Merkel B.J."/>
            <person name="Hornburger P."/>
            <person name="Mueller R.-W."/>
            <person name="Bruemmer F."/>
            <person name="Labrenz M."/>
            <person name="Spormann A.M."/>
            <person name="Op den Camp H."/>
            <person name="Overmann J."/>
            <person name="Amann R."/>
            <person name="Jetten M.S.M."/>
            <person name="Mascher T."/>
            <person name="Medema M.H."/>
            <person name="Devos D.P."/>
            <person name="Kaster A.-K."/>
            <person name="Ovreas L."/>
            <person name="Rohde M."/>
            <person name="Galperin M.Y."/>
            <person name="Jogler C."/>
        </authorList>
    </citation>
    <scope>NUCLEOTIDE SEQUENCE [LARGE SCALE GENOMIC DNA]</scope>
    <source>
        <strain evidence="1 2">HG15A2</strain>
    </source>
</reference>
<dbReference type="KEGG" id="amob:HG15A2_26490"/>
<dbReference type="EMBL" id="CP036263">
    <property type="protein sequence ID" value="QDS99327.1"/>
    <property type="molecule type" value="Genomic_DNA"/>
</dbReference>
<gene>
    <name evidence="1" type="ORF">HG15A2_26490</name>
</gene>
<protein>
    <submittedName>
        <fullName evidence="1">Uncharacterized protein</fullName>
    </submittedName>
</protein>
<proteinExistence type="predicted"/>
<sequence>MHQLSEQLTEALLENDSRNLAFPNGEADEITATWHHWLAYDELQDAYGWTESELLGLIALEREATGHELEICFQIVVAYVYADCRHEVTELVGADTWLPLLPSGYHPRSSDTPNAA</sequence>
<dbReference type="Proteomes" id="UP000319852">
    <property type="component" value="Chromosome"/>
</dbReference>
<dbReference type="OrthoDB" id="284969at2"/>
<keyword evidence="2" id="KW-1185">Reference proteome</keyword>
<dbReference type="RefSeq" id="WP_145060562.1">
    <property type="nucleotide sequence ID" value="NZ_CP036263.1"/>
</dbReference>
<evidence type="ECO:0000313" key="2">
    <source>
        <dbReference type="Proteomes" id="UP000319852"/>
    </source>
</evidence>
<organism evidence="1 2">
    <name type="scientific">Adhaeretor mobilis</name>
    <dbReference type="NCBI Taxonomy" id="1930276"/>
    <lineage>
        <taxon>Bacteria</taxon>
        <taxon>Pseudomonadati</taxon>
        <taxon>Planctomycetota</taxon>
        <taxon>Planctomycetia</taxon>
        <taxon>Pirellulales</taxon>
        <taxon>Lacipirellulaceae</taxon>
        <taxon>Adhaeretor</taxon>
    </lineage>
</organism>
<accession>A0A517MWY7</accession>